<name>A0A1T4SYK9_9BACT</name>
<sequence length="169" mass="18709">MTSFSPHPSNINMKNTFFICLLLLTACRQQPTENRNGPATIPATFGLEAMHLKTITTFINPKDGKTSTLFGNSAAYETLKDKTIPVEGEKKLVLVTWKLVGDPVWFGAMTPGEFLSIETLTTVNLLNPDPSADYQKLNGPSLTRDNSINEQQKLDRVRLMVSLQPTITP</sequence>
<evidence type="ECO:0000313" key="2">
    <source>
        <dbReference type="Proteomes" id="UP000190367"/>
    </source>
</evidence>
<evidence type="ECO:0000313" key="1">
    <source>
        <dbReference type="EMBL" id="SKA33285.1"/>
    </source>
</evidence>
<dbReference type="STRING" id="634771.SAMN04488128_103808"/>
<dbReference type="AlphaFoldDB" id="A0A1T4SYK9"/>
<keyword evidence="2" id="KW-1185">Reference proteome</keyword>
<evidence type="ECO:0008006" key="3">
    <source>
        <dbReference type="Google" id="ProtNLM"/>
    </source>
</evidence>
<proteinExistence type="predicted"/>
<gene>
    <name evidence="1" type="ORF">SAMN04488128_103808</name>
</gene>
<organism evidence="1 2">
    <name type="scientific">Chitinophaga eiseniae</name>
    <dbReference type="NCBI Taxonomy" id="634771"/>
    <lineage>
        <taxon>Bacteria</taxon>
        <taxon>Pseudomonadati</taxon>
        <taxon>Bacteroidota</taxon>
        <taxon>Chitinophagia</taxon>
        <taxon>Chitinophagales</taxon>
        <taxon>Chitinophagaceae</taxon>
        <taxon>Chitinophaga</taxon>
    </lineage>
</organism>
<protein>
    <recommendedName>
        <fullName evidence="3">Cytochrome P460</fullName>
    </recommendedName>
</protein>
<accession>A0A1T4SYK9</accession>
<dbReference type="Proteomes" id="UP000190367">
    <property type="component" value="Unassembled WGS sequence"/>
</dbReference>
<reference evidence="2" key="1">
    <citation type="submission" date="2017-02" db="EMBL/GenBank/DDBJ databases">
        <authorList>
            <person name="Varghese N."/>
            <person name="Submissions S."/>
        </authorList>
    </citation>
    <scope>NUCLEOTIDE SEQUENCE [LARGE SCALE GENOMIC DNA]</scope>
    <source>
        <strain evidence="2">DSM 22224</strain>
    </source>
</reference>
<dbReference type="EMBL" id="FUWZ01000003">
    <property type="protein sequence ID" value="SKA33285.1"/>
    <property type="molecule type" value="Genomic_DNA"/>
</dbReference>